<evidence type="ECO:0000256" key="8">
    <source>
        <dbReference type="ARBA" id="ARBA00022989"/>
    </source>
</evidence>
<evidence type="ECO:0000313" key="13">
    <source>
        <dbReference type="EMBL" id="KAF0689901.1"/>
    </source>
</evidence>
<evidence type="ECO:0000256" key="2">
    <source>
        <dbReference type="ARBA" id="ARBA00009726"/>
    </source>
</evidence>
<evidence type="ECO:0000256" key="3">
    <source>
        <dbReference type="ARBA" id="ARBA00022448"/>
    </source>
</evidence>
<dbReference type="CDD" id="cd18580">
    <property type="entry name" value="ABC_6TM_ABCC_D2"/>
    <property type="match status" value="1"/>
</dbReference>
<comment type="similarity">
    <text evidence="2">Belongs to the ABC transporter superfamily. ABCC family. Conjugate transporter (TC 3.A.1.208) subfamily.</text>
</comment>
<reference evidence="13" key="2">
    <citation type="submission" date="2019-06" db="EMBL/GenBank/DDBJ databases">
        <title>Genomics analysis of Aphanomyces spp. identifies a new class of oomycete effector associated with host adaptation.</title>
        <authorList>
            <person name="Gaulin E."/>
        </authorList>
    </citation>
    <scope>NUCLEOTIDE SEQUENCE</scope>
    <source>
        <strain evidence="13">CBS 578.67</strain>
    </source>
</reference>
<dbReference type="PROSITE" id="PS50893">
    <property type="entry name" value="ABC_TRANSPORTER_2"/>
    <property type="match status" value="1"/>
</dbReference>
<protein>
    <submittedName>
        <fullName evidence="14">Aste57867_18671 protein</fullName>
    </submittedName>
</protein>
<dbReference type="FunFam" id="1.20.1560.10:FF:000013">
    <property type="entry name" value="ABC transporter C family member 2"/>
    <property type="match status" value="1"/>
</dbReference>
<keyword evidence="3" id="KW-0813">Transport</keyword>
<dbReference type="InterPro" id="IPR027417">
    <property type="entry name" value="P-loop_NTPase"/>
</dbReference>
<dbReference type="InterPro" id="IPR003593">
    <property type="entry name" value="AAA+_ATPase"/>
</dbReference>
<proteinExistence type="inferred from homology"/>
<dbReference type="PANTHER" id="PTHR24223:SF443">
    <property type="entry name" value="MULTIDRUG-RESISTANCE LIKE PROTEIN 1, ISOFORM I"/>
    <property type="match status" value="1"/>
</dbReference>
<dbReference type="InterPro" id="IPR011527">
    <property type="entry name" value="ABC1_TM_dom"/>
</dbReference>
<dbReference type="InterPro" id="IPR044726">
    <property type="entry name" value="ABCC_6TM_D2"/>
</dbReference>
<evidence type="ECO:0000256" key="6">
    <source>
        <dbReference type="ARBA" id="ARBA00022741"/>
    </source>
</evidence>
<dbReference type="GO" id="GO:0005524">
    <property type="term" value="F:ATP binding"/>
    <property type="evidence" value="ECO:0007669"/>
    <property type="project" value="UniProtKB-KW"/>
</dbReference>
<dbReference type="GO" id="GO:0140359">
    <property type="term" value="F:ABC-type transporter activity"/>
    <property type="evidence" value="ECO:0007669"/>
    <property type="project" value="InterPro"/>
</dbReference>
<keyword evidence="9 10" id="KW-0472">Membrane</keyword>
<evidence type="ECO:0000256" key="9">
    <source>
        <dbReference type="ARBA" id="ARBA00023136"/>
    </source>
</evidence>
<dbReference type="Pfam" id="PF00005">
    <property type="entry name" value="ABC_tran"/>
    <property type="match status" value="1"/>
</dbReference>
<dbReference type="InterPro" id="IPR003439">
    <property type="entry name" value="ABC_transporter-like_ATP-bd"/>
</dbReference>
<keyword evidence="15" id="KW-1185">Reference proteome</keyword>
<feature type="transmembrane region" description="Helical" evidence="10">
    <location>
        <begin position="65"/>
        <end position="98"/>
    </location>
</feature>
<keyword evidence="7" id="KW-0067">ATP-binding</keyword>
<accession>A0A485LCL0</accession>
<dbReference type="EMBL" id="CAADRA010006425">
    <property type="protein sequence ID" value="VFT95406.1"/>
    <property type="molecule type" value="Genomic_DNA"/>
</dbReference>
<evidence type="ECO:0000313" key="14">
    <source>
        <dbReference type="EMBL" id="VFT95406.1"/>
    </source>
</evidence>
<gene>
    <name evidence="14" type="primary">Aste57867_18671</name>
    <name evidence="13" type="ORF">As57867_018609</name>
    <name evidence="14" type="ORF">ASTE57867_18671</name>
</gene>
<dbReference type="OrthoDB" id="76143at2759"/>
<evidence type="ECO:0000259" key="12">
    <source>
        <dbReference type="PROSITE" id="PS50929"/>
    </source>
</evidence>
<dbReference type="InterPro" id="IPR036640">
    <property type="entry name" value="ABC1_TM_sf"/>
</dbReference>
<evidence type="ECO:0000256" key="4">
    <source>
        <dbReference type="ARBA" id="ARBA00022692"/>
    </source>
</evidence>
<dbReference type="Gene3D" id="1.20.1560.10">
    <property type="entry name" value="ABC transporter type 1, transmembrane domain"/>
    <property type="match status" value="1"/>
</dbReference>
<dbReference type="SMART" id="SM00382">
    <property type="entry name" value="AAA"/>
    <property type="match status" value="1"/>
</dbReference>
<sequence length="513" mass="57281">MVIFRSLTVSFAGLRASKKLFDDLCKALLRAPMRFFDANPVGRILNRFSGDINQVDGRIPGGISYFLATLFIILFSLGTTIFVIKSTGIILLPLMWIYYKVGSMFVQPARELERLNKTTRSPIITHISESIDGAVLVRAFGPKQVRRFERNHQANVDRNNETTFCYDLAGQWFTFRIQMISATMLFITTVSLVWMHNYLTAGLIGLVFNYSLQITAQMEGIVWVWSHLETAMVAPERVAEYTNVNQEALRVIPGAVSSEWPQDGSISFKNVSFRYKPNDPLVLKDISFDVKSGEKIGIVGRTGAGKSSLTMALFRINEIASGTVEIAGVNTATVGVKTLRESMAIIPQNPILFKGTLRSYLDPFDQYSDTQLWDVLKKVRLTDRIASETDKLASVVEENGENYSVGERQMLCMAHALLRQAKIVIMDEATAAMDHETDQNLQRVIREEFATSTVLTIAHRLDTVLDTARVLVFDQGKVVQCDAPAALVNAGTGIFFDPCQEGGYLDKVKITEQ</sequence>
<evidence type="ECO:0000256" key="7">
    <source>
        <dbReference type="ARBA" id="ARBA00022840"/>
    </source>
</evidence>
<evidence type="ECO:0000256" key="5">
    <source>
        <dbReference type="ARBA" id="ARBA00022737"/>
    </source>
</evidence>
<dbReference type="SUPFAM" id="SSF90123">
    <property type="entry name" value="ABC transporter transmembrane region"/>
    <property type="match status" value="1"/>
</dbReference>
<dbReference type="SUPFAM" id="SSF52540">
    <property type="entry name" value="P-loop containing nucleoside triphosphate hydrolases"/>
    <property type="match status" value="1"/>
</dbReference>
<dbReference type="CDD" id="cd03244">
    <property type="entry name" value="ABCC_MRP_domain2"/>
    <property type="match status" value="1"/>
</dbReference>
<dbReference type="GO" id="GO:0005774">
    <property type="term" value="C:vacuolar membrane"/>
    <property type="evidence" value="ECO:0007669"/>
    <property type="project" value="UniProtKB-SubCell"/>
</dbReference>
<keyword evidence="5" id="KW-0677">Repeat</keyword>
<dbReference type="EMBL" id="VJMH01006404">
    <property type="protein sequence ID" value="KAF0689901.1"/>
    <property type="molecule type" value="Genomic_DNA"/>
</dbReference>
<feature type="domain" description="ABC transporter" evidence="11">
    <location>
        <begin position="266"/>
        <end position="500"/>
    </location>
</feature>
<feature type="domain" description="ABC transmembrane type-1" evidence="12">
    <location>
        <begin position="1"/>
        <end position="230"/>
    </location>
</feature>
<dbReference type="InterPro" id="IPR050173">
    <property type="entry name" value="ABC_transporter_C-like"/>
</dbReference>
<dbReference type="PANTHER" id="PTHR24223">
    <property type="entry name" value="ATP-BINDING CASSETTE SUB-FAMILY C"/>
    <property type="match status" value="1"/>
</dbReference>
<keyword evidence="4 10" id="KW-0812">Transmembrane</keyword>
<keyword evidence="6" id="KW-0547">Nucleotide-binding</keyword>
<organism evidence="14 15">
    <name type="scientific">Aphanomyces stellatus</name>
    <dbReference type="NCBI Taxonomy" id="120398"/>
    <lineage>
        <taxon>Eukaryota</taxon>
        <taxon>Sar</taxon>
        <taxon>Stramenopiles</taxon>
        <taxon>Oomycota</taxon>
        <taxon>Saprolegniomycetes</taxon>
        <taxon>Saprolegniales</taxon>
        <taxon>Verrucalvaceae</taxon>
        <taxon>Aphanomyces</taxon>
    </lineage>
</organism>
<reference evidence="14 15" key="1">
    <citation type="submission" date="2019-03" db="EMBL/GenBank/DDBJ databases">
        <authorList>
            <person name="Gaulin E."/>
            <person name="Dumas B."/>
        </authorList>
    </citation>
    <scope>NUCLEOTIDE SEQUENCE [LARGE SCALE GENOMIC DNA]</scope>
    <source>
        <strain evidence="14">CBS 568.67</strain>
    </source>
</reference>
<evidence type="ECO:0000259" key="11">
    <source>
        <dbReference type="PROSITE" id="PS50893"/>
    </source>
</evidence>
<dbReference type="PROSITE" id="PS50929">
    <property type="entry name" value="ABC_TM1F"/>
    <property type="match status" value="1"/>
</dbReference>
<dbReference type="FunFam" id="3.40.50.300:FF:000610">
    <property type="entry name" value="Multidrug resistance-associated ABC transporter"/>
    <property type="match status" value="1"/>
</dbReference>
<dbReference type="AlphaFoldDB" id="A0A485LCL0"/>
<dbReference type="Gene3D" id="3.40.50.300">
    <property type="entry name" value="P-loop containing nucleotide triphosphate hydrolases"/>
    <property type="match status" value="1"/>
</dbReference>
<evidence type="ECO:0000313" key="15">
    <source>
        <dbReference type="Proteomes" id="UP000332933"/>
    </source>
</evidence>
<dbReference type="Pfam" id="PF00664">
    <property type="entry name" value="ABC_membrane"/>
    <property type="match status" value="1"/>
</dbReference>
<comment type="subcellular location">
    <subcellularLocation>
        <location evidence="1">Vacuole membrane</location>
        <topology evidence="1">Multi-pass membrane protein</topology>
    </subcellularLocation>
</comment>
<name>A0A485LCL0_9STRA</name>
<dbReference type="GO" id="GO:0016887">
    <property type="term" value="F:ATP hydrolysis activity"/>
    <property type="evidence" value="ECO:0007669"/>
    <property type="project" value="InterPro"/>
</dbReference>
<evidence type="ECO:0000256" key="10">
    <source>
        <dbReference type="SAM" id="Phobius"/>
    </source>
</evidence>
<evidence type="ECO:0000256" key="1">
    <source>
        <dbReference type="ARBA" id="ARBA00004128"/>
    </source>
</evidence>
<keyword evidence="8 10" id="KW-1133">Transmembrane helix</keyword>
<dbReference type="Proteomes" id="UP000332933">
    <property type="component" value="Unassembled WGS sequence"/>
</dbReference>